<evidence type="ECO:0000313" key="8">
    <source>
        <dbReference type="Proteomes" id="UP000639772"/>
    </source>
</evidence>
<dbReference type="PANTHER" id="PTHR46085">
    <property type="entry name" value="ARFGAP/RECO-RELATED"/>
    <property type="match status" value="1"/>
</dbReference>
<evidence type="ECO:0000256" key="5">
    <source>
        <dbReference type="SAM" id="MobiDB-lite"/>
    </source>
</evidence>
<evidence type="ECO:0000256" key="3">
    <source>
        <dbReference type="ARBA" id="ARBA00022833"/>
    </source>
</evidence>
<name>A0A835RZ61_VANPL</name>
<dbReference type="InterPro" id="IPR044820">
    <property type="entry name" value="AGD14-like"/>
</dbReference>
<feature type="domain" description="Arf-GAP" evidence="6">
    <location>
        <begin position="12"/>
        <end position="130"/>
    </location>
</feature>
<dbReference type="EMBL" id="JADCNM010000002">
    <property type="protein sequence ID" value="KAG0494267.1"/>
    <property type="molecule type" value="Genomic_DNA"/>
</dbReference>
<dbReference type="PRINTS" id="PR00405">
    <property type="entry name" value="REVINTRACTNG"/>
</dbReference>
<evidence type="ECO:0000259" key="6">
    <source>
        <dbReference type="PROSITE" id="PS50115"/>
    </source>
</evidence>
<accession>A0A835RZ61</accession>
<dbReference type="InterPro" id="IPR037278">
    <property type="entry name" value="ARFGAP/RecO"/>
</dbReference>
<gene>
    <name evidence="7" type="ORF">HPP92_005261</name>
</gene>
<feature type="region of interest" description="Disordered" evidence="5">
    <location>
        <begin position="127"/>
        <end position="248"/>
    </location>
</feature>
<dbReference type="Pfam" id="PF01412">
    <property type="entry name" value="ArfGap"/>
    <property type="match status" value="1"/>
</dbReference>
<feature type="region of interest" description="Disordered" evidence="5">
    <location>
        <begin position="276"/>
        <end position="301"/>
    </location>
</feature>
<dbReference type="GO" id="GO:0008270">
    <property type="term" value="F:zinc ion binding"/>
    <property type="evidence" value="ECO:0007669"/>
    <property type="project" value="UniProtKB-KW"/>
</dbReference>
<evidence type="ECO:0000256" key="4">
    <source>
        <dbReference type="PROSITE-ProRule" id="PRU00288"/>
    </source>
</evidence>
<protein>
    <recommendedName>
        <fullName evidence="6">Arf-GAP domain-containing protein</fullName>
    </recommendedName>
</protein>
<dbReference type="SMART" id="SM00105">
    <property type="entry name" value="ArfGap"/>
    <property type="match status" value="1"/>
</dbReference>
<feature type="region of interest" description="Disordered" evidence="5">
    <location>
        <begin position="318"/>
        <end position="346"/>
    </location>
</feature>
<evidence type="ECO:0000256" key="2">
    <source>
        <dbReference type="ARBA" id="ARBA00022771"/>
    </source>
</evidence>
<dbReference type="Gene3D" id="1.10.220.150">
    <property type="entry name" value="Arf GTPase activating protein"/>
    <property type="match status" value="1"/>
</dbReference>
<dbReference type="CDD" id="cd08838">
    <property type="entry name" value="ArfGap_AGFG"/>
    <property type="match status" value="1"/>
</dbReference>
<dbReference type="InterPro" id="IPR038508">
    <property type="entry name" value="ArfGAP_dom_sf"/>
</dbReference>
<feature type="compositionally biased region" description="Polar residues" evidence="5">
    <location>
        <begin position="220"/>
        <end position="230"/>
    </location>
</feature>
<dbReference type="AlphaFoldDB" id="A0A835RZ61"/>
<dbReference type="SUPFAM" id="SSF57863">
    <property type="entry name" value="ArfGap/RecO-like zinc finger"/>
    <property type="match status" value="1"/>
</dbReference>
<dbReference type="FunFam" id="1.10.220.150:FF:000005">
    <property type="entry name" value="Arf-GAP domain and FG repeat-containing protein 1"/>
    <property type="match status" value="1"/>
</dbReference>
<keyword evidence="3" id="KW-0862">Zinc</keyword>
<reference evidence="7 8" key="1">
    <citation type="journal article" date="2020" name="Nat. Food">
        <title>A phased Vanilla planifolia genome enables genetic improvement of flavour and production.</title>
        <authorList>
            <person name="Hasing T."/>
            <person name="Tang H."/>
            <person name="Brym M."/>
            <person name="Khazi F."/>
            <person name="Huang T."/>
            <person name="Chambers A.H."/>
        </authorList>
    </citation>
    <scope>NUCLEOTIDE SEQUENCE [LARGE SCALE GENOMIC DNA]</scope>
    <source>
        <tissue evidence="7">Leaf</tissue>
    </source>
</reference>
<dbReference type="Proteomes" id="UP000639772">
    <property type="component" value="Unassembled WGS sequence"/>
</dbReference>
<evidence type="ECO:0000313" key="7">
    <source>
        <dbReference type="EMBL" id="KAG0494267.1"/>
    </source>
</evidence>
<feature type="compositionally biased region" description="Basic and acidic residues" evidence="5">
    <location>
        <begin position="190"/>
        <end position="216"/>
    </location>
</feature>
<dbReference type="PANTHER" id="PTHR46085:SF3">
    <property type="entry name" value="ARF GTPASE ACTIVATING PROTEIN"/>
    <property type="match status" value="1"/>
</dbReference>
<proteinExistence type="predicted"/>
<dbReference type="GO" id="GO:0005096">
    <property type="term" value="F:GTPase activator activity"/>
    <property type="evidence" value="ECO:0007669"/>
    <property type="project" value="InterPro"/>
</dbReference>
<keyword evidence="1" id="KW-0479">Metal-binding</keyword>
<sequence length="650" mass="70771">MANRMKDDEKNEKIIRGLLKLPANRRCINCNGLGPQYVCTNFWTFICTNCSGLHREFTHRVKSISMAKFTTHEVSALQAGGNEHAREIFFKEWDPQRHSYPDNSNLDRLRDFIKHVYVERRYAGGKNIDVSPRVKGNMEDYDESRRSDTYRSGSRSPPFDESYGRRYGERPGSAGRDSDRSSRSTYDSRIPGHDQSDYRSPNRYEMRNEIDDKAAHEGQNPKTGDINTSEGVPRPGVSDHQKGVYISSPPMVRPVRDILGTDVPPLRVGEHLKVNGGKARNSHLGAEVTTPSSSGRNDGNSVELKRVNFGSLIDFSADPLPPSAGAGQEPFSQQTASVPANDGDWASFDVSHQKKAQEVATNADGLESVFAQLYVNAPASVVNSTISPATSIDPFAKPNDGVQWQAEQQHQVSQFPVTPSPPINPQISTVVGSLNKGSASVLDAQPSRPVMHPSHVAAVAGSPQNSLEANLTGRKELPVDLFTGVYPASAPYPGWQTRPYHGMVYSVQYPVMMPVSPFPSSSASINPFDIANESVSAQNHMLQSSAALQGVLPNPSNPVTLPNSSKMAAIPSEWIRQQFSHPSAAPSGPYMTQHLRQDVPQQLPHNLFPTMNQGSGIGSEGSGYGIPAPTSPHLGSHYSITPSVGGNPFG</sequence>
<keyword evidence="2 4" id="KW-0863">Zinc-finger</keyword>
<dbReference type="InterPro" id="IPR001164">
    <property type="entry name" value="ArfGAP_dom"/>
</dbReference>
<organism evidence="7 8">
    <name type="scientific">Vanilla planifolia</name>
    <name type="common">Vanilla</name>
    <dbReference type="NCBI Taxonomy" id="51239"/>
    <lineage>
        <taxon>Eukaryota</taxon>
        <taxon>Viridiplantae</taxon>
        <taxon>Streptophyta</taxon>
        <taxon>Embryophyta</taxon>
        <taxon>Tracheophyta</taxon>
        <taxon>Spermatophyta</taxon>
        <taxon>Magnoliopsida</taxon>
        <taxon>Liliopsida</taxon>
        <taxon>Asparagales</taxon>
        <taxon>Orchidaceae</taxon>
        <taxon>Vanilloideae</taxon>
        <taxon>Vanilleae</taxon>
        <taxon>Vanilla</taxon>
    </lineage>
</organism>
<feature type="compositionally biased region" description="Polar residues" evidence="5">
    <location>
        <begin position="289"/>
        <end position="300"/>
    </location>
</feature>
<dbReference type="PROSITE" id="PS50115">
    <property type="entry name" value="ARFGAP"/>
    <property type="match status" value="1"/>
</dbReference>
<dbReference type="OrthoDB" id="6036at2759"/>
<comment type="caution">
    <text evidence="7">The sequence shown here is derived from an EMBL/GenBank/DDBJ whole genome shotgun (WGS) entry which is preliminary data.</text>
</comment>
<evidence type="ECO:0000256" key="1">
    <source>
        <dbReference type="ARBA" id="ARBA00022723"/>
    </source>
</evidence>